<protein>
    <submittedName>
        <fullName evidence="2">Uncharacterized membrane protein (DUF485 family)</fullName>
    </submittedName>
</protein>
<dbReference type="Proteomes" id="UP001235840">
    <property type="component" value="Unassembled WGS sequence"/>
</dbReference>
<dbReference type="RefSeq" id="WP_307394811.1">
    <property type="nucleotide sequence ID" value="NZ_BAAADK010000045.1"/>
</dbReference>
<dbReference type="EMBL" id="JAUSTY010000009">
    <property type="protein sequence ID" value="MDQ0166529.1"/>
    <property type="molecule type" value="Genomic_DNA"/>
</dbReference>
<proteinExistence type="predicted"/>
<keyword evidence="3" id="KW-1185">Reference proteome</keyword>
<feature type="transmembrane region" description="Helical" evidence="1">
    <location>
        <begin position="74"/>
        <end position="93"/>
    </location>
</feature>
<evidence type="ECO:0000256" key="1">
    <source>
        <dbReference type="SAM" id="Phobius"/>
    </source>
</evidence>
<evidence type="ECO:0000313" key="3">
    <source>
        <dbReference type="Proteomes" id="UP001235840"/>
    </source>
</evidence>
<keyword evidence="1" id="KW-0812">Transmembrane</keyword>
<dbReference type="InterPro" id="IPR036259">
    <property type="entry name" value="MFS_trans_sf"/>
</dbReference>
<gene>
    <name evidence="2" type="ORF">J2S11_002433</name>
</gene>
<feature type="transmembrane region" description="Helical" evidence="1">
    <location>
        <begin position="32"/>
        <end position="53"/>
    </location>
</feature>
<feature type="transmembrane region" description="Helical" evidence="1">
    <location>
        <begin position="105"/>
        <end position="123"/>
    </location>
</feature>
<organism evidence="2 3">
    <name type="scientific">Caldalkalibacillus horti</name>
    <dbReference type="NCBI Taxonomy" id="77523"/>
    <lineage>
        <taxon>Bacteria</taxon>
        <taxon>Bacillati</taxon>
        <taxon>Bacillota</taxon>
        <taxon>Bacilli</taxon>
        <taxon>Bacillales</taxon>
        <taxon>Bacillaceae</taxon>
        <taxon>Caldalkalibacillus</taxon>
    </lineage>
</organism>
<keyword evidence="1" id="KW-1133">Transmembrane helix</keyword>
<reference evidence="2 3" key="1">
    <citation type="submission" date="2023-07" db="EMBL/GenBank/DDBJ databases">
        <title>Genomic Encyclopedia of Type Strains, Phase IV (KMG-IV): sequencing the most valuable type-strain genomes for metagenomic binning, comparative biology and taxonomic classification.</title>
        <authorList>
            <person name="Goeker M."/>
        </authorList>
    </citation>
    <scope>NUCLEOTIDE SEQUENCE [LARGE SCALE GENOMIC DNA]</scope>
    <source>
        <strain evidence="2 3">DSM 12751</strain>
    </source>
</reference>
<feature type="transmembrane region" description="Helical" evidence="1">
    <location>
        <begin position="7"/>
        <end position="26"/>
    </location>
</feature>
<accession>A0ABT9VZX0</accession>
<keyword evidence="1" id="KW-0472">Membrane</keyword>
<dbReference type="SUPFAM" id="SSF103473">
    <property type="entry name" value="MFS general substrate transporter"/>
    <property type="match status" value="1"/>
</dbReference>
<name>A0ABT9VZX0_9BACI</name>
<sequence length="140" mass="16728">MIIRKLLAFIFTSVIVTSIFVTLHIIDQPSNSFWGWFWFIGFYSGLWILFYGIPVSIFSDRITKRFTNIRRSMAALITHLFFGIIITFILYLFQNTTFDEYWIQWGKLMFIASILSSFVLWMIDEILRKIADWERIQSSL</sequence>
<comment type="caution">
    <text evidence="2">The sequence shown here is derived from an EMBL/GenBank/DDBJ whole genome shotgun (WGS) entry which is preliminary data.</text>
</comment>
<evidence type="ECO:0000313" key="2">
    <source>
        <dbReference type="EMBL" id="MDQ0166529.1"/>
    </source>
</evidence>